<accession>A0A2N9LDL0</accession>
<dbReference type="Proteomes" id="UP000239735">
    <property type="component" value="Unassembled WGS sequence"/>
</dbReference>
<protein>
    <submittedName>
        <fullName evidence="1">Uncharacterized protein</fullName>
    </submittedName>
</protein>
<evidence type="ECO:0000313" key="2">
    <source>
        <dbReference type="Proteomes" id="UP000239735"/>
    </source>
</evidence>
<reference evidence="2" key="1">
    <citation type="submission" date="2018-02" db="EMBL/GenBank/DDBJ databases">
        <authorList>
            <person name="Hausmann B."/>
        </authorList>
    </citation>
    <scope>NUCLEOTIDE SEQUENCE [LARGE SCALE GENOMIC DNA]</scope>
    <source>
        <strain evidence="2">Peat soil MAG SbA5</strain>
    </source>
</reference>
<gene>
    <name evidence="1" type="ORF">SBA5_300006</name>
</gene>
<name>A0A2N9LDL0_9BACT</name>
<evidence type="ECO:0000313" key="1">
    <source>
        <dbReference type="EMBL" id="SPE21362.1"/>
    </source>
</evidence>
<dbReference type="EMBL" id="OKRB01000087">
    <property type="protein sequence ID" value="SPE21362.1"/>
    <property type="molecule type" value="Genomic_DNA"/>
</dbReference>
<sequence>MQLNFRFCCLGGVDSVERKPPTGDGDPGPTLVGKWKKRLVLIFPKRPGQLATDFANARDVLSFTKRCGPLHILGADLLGKFAPDWSQTRGTPELPEWLRPFKGFSEAEWRAEQQKFRSIWETLPKRPAPGAKTVFRSVVRHIEDLIVRPVGFQLPVQGEFLATPKSLVFRAAELWDLLMLDLLSVRRERLKKCACPSCPAPYFANRHLNATSCGREECKRWVRNQSKLKWWNDNRAEAGASSRRKVGGKYGAQKTG</sequence>
<dbReference type="AlphaFoldDB" id="A0A2N9LDL0"/>
<organism evidence="1 2">
    <name type="scientific">Candidatus Sulfuritelmatomonas gaucii</name>
    <dbReference type="NCBI Taxonomy" id="2043161"/>
    <lineage>
        <taxon>Bacteria</taxon>
        <taxon>Pseudomonadati</taxon>
        <taxon>Acidobacteriota</taxon>
        <taxon>Terriglobia</taxon>
        <taxon>Terriglobales</taxon>
        <taxon>Acidobacteriaceae</taxon>
        <taxon>Candidatus Sulfuritelmatomonas</taxon>
    </lineage>
</organism>
<proteinExistence type="predicted"/>